<feature type="transmembrane region" description="Helical" evidence="1">
    <location>
        <begin position="32"/>
        <end position="51"/>
    </location>
</feature>
<comment type="caution">
    <text evidence="2">The sequence shown here is derived from an EMBL/GenBank/DDBJ whole genome shotgun (WGS) entry which is preliminary data.</text>
</comment>
<protein>
    <submittedName>
        <fullName evidence="2">Uncharacterized protein</fullName>
    </submittedName>
</protein>
<accession>A0ABQ3VY44</accession>
<proteinExistence type="predicted"/>
<keyword evidence="1" id="KW-0812">Transmembrane</keyword>
<dbReference type="RefSeq" id="WP_203629668.1">
    <property type="nucleotide sequence ID" value="NZ_BNJR01000010.1"/>
</dbReference>
<evidence type="ECO:0000313" key="2">
    <source>
        <dbReference type="EMBL" id="GHP13633.1"/>
    </source>
</evidence>
<organism evidence="2 3">
    <name type="scientific">Lentilactobacillus fungorum</name>
    <dbReference type="NCBI Taxonomy" id="2201250"/>
    <lineage>
        <taxon>Bacteria</taxon>
        <taxon>Bacillati</taxon>
        <taxon>Bacillota</taxon>
        <taxon>Bacilli</taxon>
        <taxon>Lactobacillales</taxon>
        <taxon>Lactobacillaceae</taxon>
        <taxon>Lentilactobacillus</taxon>
    </lineage>
</organism>
<keyword evidence="1" id="KW-0472">Membrane</keyword>
<reference evidence="2 3" key="1">
    <citation type="journal article" date="2021" name="Int. J. Syst. Evol. Microbiol.">
        <title>Lentilactobacillus fungorum sp. nov., isolated from spent mushroom substrates.</title>
        <authorList>
            <person name="Tohno M."/>
            <person name="Tanizawa Y."/>
            <person name="Kojima Y."/>
            <person name="Sakamoto M."/>
            <person name="Ohkuma M."/>
            <person name="Kobayashi H."/>
        </authorList>
    </citation>
    <scope>NUCLEOTIDE SEQUENCE [LARGE SCALE GENOMIC DNA]</scope>
    <source>
        <strain evidence="2 3">YK48G</strain>
    </source>
</reference>
<evidence type="ECO:0000256" key="1">
    <source>
        <dbReference type="SAM" id="Phobius"/>
    </source>
</evidence>
<keyword evidence="1" id="KW-1133">Transmembrane helix</keyword>
<dbReference type="Proteomes" id="UP000604765">
    <property type="component" value="Unassembled WGS sequence"/>
</dbReference>
<name>A0ABQ3VY44_9LACO</name>
<feature type="transmembrane region" description="Helical" evidence="1">
    <location>
        <begin position="57"/>
        <end position="75"/>
    </location>
</feature>
<sequence length="78" mass="8860">MIDPIHKISQWFGYRSEGARTSLANWEHAQRMFYGASFPFFAIMALINYFVPLSGPVAAFVIFGGVMAIVVYIEMHLE</sequence>
<gene>
    <name evidence="2" type="ORF">YK48G_10580</name>
</gene>
<dbReference type="EMBL" id="BNJR01000010">
    <property type="protein sequence ID" value="GHP13633.1"/>
    <property type="molecule type" value="Genomic_DNA"/>
</dbReference>
<evidence type="ECO:0000313" key="3">
    <source>
        <dbReference type="Proteomes" id="UP000604765"/>
    </source>
</evidence>
<keyword evidence="3" id="KW-1185">Reference proteome</keyword>